<proteinExistence type="predicted"/>
<dbReference type="KEGG" id="xfs:D934_08010"/>
<evidence type="ECO:0000313" key="2">
    <source>
        <dbReference type="Proteomes" id="UP000027215"/>
    </source>
</evidence>
<dbReference type="EMBL" id="CP006696">
    <property type="protein sequence ID" value="AIC11344.1"/>
    <property type="molecule type" value="Genomic_DNA"/>
</dbReference>
<sequence length="40" mass="4357">MQTRRVTLADEIPVSMDVLPAHLNSFTVDAMALSKTVQGL</sequence>
<organism evidence="1 2">
    <name type="scientific">Xylella fastidiosa subsp. sandyi Ann-1</name>
    <dbReference type="NCBI Taxonomy" id="155920"/>
    <lineage>
        <taxon>Bacteria</taxon>
        <taxon>Pseudomonadati</taxon>
        <taxon>Pseudomonadota</taxon>
        <taxon>Gammaproteobacteria</taxon>
        <taxon>Lysobacterales</taxon>
        <taxon>Lysobacteraceae</taxon>
        <taxon>Xylella</taxon>
    </lineage>
</organism>
<gene>
    <name evidence="1" type="ORF">D934_08010</name>
</gene>
<dbReference type="HOGENOM" id="CLU_3298867_0_0_6"/>
<protein>
    <submittedName>
        <fullName evidence="1">Uncharacterized protein</fullName>
    </submittedName>
</protein>
<accession>A0A060H3I5</accession>
<dbReference type="AlphaFoldDB" id="A0A060H3I5"/>
<dbReference type="PATRIC" id="fig|155920.8.peg.1850"/>
<reference evidence="1 2" key="1">
    <citation type="submission" date="2013-08" db="EMBL/GenBank/DDBJ databases">
        <authorList>
            <person name="Stouthamer R."/>
            <person name="Nunney L."/>
        </authorList>
    </citation>
    <scope>NUCLEOTIDE SEQUENCE [LARGE SCALE GENOMIC DNA]</scope>
    <source>
        <strain evidence="2">ann-1</strain>
    </source>
</reference>
<evidence type="ECO:0000313" key="1">
    <source>
        <dbReference type="EMBL" id="AIC11344.1"/>
    </source>
</evidence>
<dbReference type="Proteomes" id="UP000027215">
    <property type="component" value="Chromosome"/>
</dbReference>
<name>A0A060H3I5_XYLFS</name>